<protein>
    <submittedName>
        <fullName evidence="8">Formate dehydrogenase</fullName>
    </submittedName>
</protein>
<gene>
    <name evidence="8" type="ORF">DPM19_33280</name>
</gene>
<feature type="transmembrane region" description="Helical" evidence="6">
    <location>
        <begin position="148"/>
        <end position="165"/>
    </location>
</feature>
<organism evidence="8 9">
    <name type="scientific">Actinomadura craniellae</name>
    <dbReference type="NCBI Taxonomy" id="2231787"/>
    <lineage>
        <taxon>Bacteria</taxon>
        <taxon>Bacillati</taxon>
        <taxon>Actinomycetota</taxon>
        <taxon>Actinomycetes</taxon>
        <taxon>Streptosporangiales</taxon>
        <taxon>Thermomonosporaceae</taxon>
        <taxon>Actinomadura</taxon>
    </lineage>
</organism>
<evidence type="ECO:0000313" key="8">
    <source>
        <dbReference type="EMBL" id="RAY10838.1"/>
    </source>
</evidence>
<dbReference type="EMBL" id="QLYX01000024">
    <property type="protein sequence ID" value="RAY10838.1"/>
    <property type="molecule type" value="Genomic_DNA"/>
</dbReference>
<keyword evidence="3 6" id="KW-0812">Transmembrane</keyword>
<sequence length="197" mass="21920">MKRPERRLRRFTRAELAVHHATAALMIICLVTAACLYVPEIAAAVGRRGPIKTLHVVAGLALPLPVLLGWASRAFREDVRLLNRFGRRDRDWLRGRPAAPGKFNAGQKLNAAFVAGAILVMFGTGVMLTWPGPWPDRLRTGATFVHDWLTIAILVMFLGHLWFAMRDRGALAGITTGTVDARWAARHHPAWDAVRKH</sequence>
<dbReference type="InterPro" id="IPR016174">
    <property type="entry name" value="Di-haem_cyt_TM"/>
</dbReference>
<evidence type="ECO:0000256" key="5">
    <source>
        <dbReference type="ARBA" id="ARBA00023136"/>
    </source>
</evidence>
<reference evidence="8 9" key="1">
    <citation type="submission" date="2018-06" db="EMBL/GenBank/DDBJ databases">
        <title>Actinomadura craniellae sp. nov. isolated from marine sponge Craniella sp.</title>
        <authorList>
            <person name="Li L."/>
            <person name="Xu Q.H."/>
            <person name="Lin H.W."/>
            <person name="Lu Y.H."/>
        </authorList>
    </citation>
    <scope>NUCLEOTIDE SEQUENCE [LARGE SCALE GENOMIC DNA]</scope>
    <source>
        <strain evidence="8 9">LHW63021</strain>
    </source>
</reference>
<feature type="transmembrane region" description="Helical" evidence="6">
    <location>
        <begin position="109"/>
        <end position="128"/>
    </location>
</feature>
<name>A0A365GVQ6_9ACTN</name>
<evidence type="ECO:0000256" key="6">
    <source>
        <dbReference type="SAM" id="Phobius"/>
    </source>
</evidence>
<keyword evidence="9" id="KW-1185">Reference proteome</keyword>
<dbReference type="OrthoDB" id="3681708at2"/>
<evidence type="ECO:0000259" key="7">
    <source>
        <dbReference type="Pfam" id="PF01292"/>
    </source>
</evidence>
<dbReference type="GO" id="GO:0022904">
    <property type="term" value="P:respiratory electron transport chain"/>
    <property type="evidence" value="ECO:0007669"/>
    <property type="project" value="InterPro"/>
</dbReference>
<keyword evidence="4 6" id="KW-1133">Transmembrane helix</keyword>
<evidence type="ECO:0000256" key="4">
    <source>
        <dbReference type="ARBA" id="ARBA00022989"/>
    </source>
</evidence>
<proteinExistence type="predicted"/>
<dbReference type="Proteomes" id="UP000251891">
    <property type="component" value="Unassembled WGS sequence"/>
</dbReference>
<feature type="transmembrane region" description="Helical" evidence="6">
    <location>
        <begin position="21"/>
        <end position="39"/>
    </location>
</feature>
<evidence type="ECO:0000256" key="1">
    <source>
        <dbReference type="ARBA" id="ARBA00004651"/>
    </source>
</evidence>
<evidence type="ECO:0000256" key="2">
    <source>
        <dbReference type="ARBA" id="ARBA00022475"/>
    </source>
</evidence>
<dbReference type="AlphaFoldDB" id="A0A365GVQ6"/>
<evidence type="ECO:0000313" key="9">
    <source>
        <dbReference type="Proteomes" id="UP000251891"/>
    </source>
</evidence>
<feature type="transmembrane region" description="Helical" evidence="6">
    <location>
        <begin position="51"/>
        <end position="71"/>
    </location>
</feature>
<feature type="domain" description="Cytochrome b561 bacterial/Ni-hydrogenase" evidence="7">
    <location>
        <begin position="10"/>
        <end position="167"/>
    </location>
</feature>
<dbReference type="InterPro" id="IPR011577">
    <property type="entry name" value="Cyt_b561_bac/Ni-Hgenase"/>
</dbReference>
<dbReference type="Gene3D" id="1.20.950.20">
    <property type="entry name" value="Transmembrane di-heme cytochromes, Chain C"/>
    <property type="match status" value="1"/>
</dbReference>
<comment type="subcellular location">
    <subcellularLocation>
        <location evidence="1">Cell membrane</location>
        <topology evidence="1">Multi-pass membrane protein</topology>
    </subcellularLocation>
</comment>
<dbReference type="PROSITE" id="PS51257">
    <property type="entry name" value="PROKAR_LIPOPROTEIN"/>
    <property type="match status" value="1"/>
</dbReference>
<dbReference type="Pfam" id="PF01292">
    <property type="entry name" value="Ni_hydr_CYTB"/>
    <property type="match status" value="1"/>
</dbReference>
<accession>A0A365GVQ6</accession>
<dbReference type="GO" id="GO:0009055">
    <property type="term" value="F:electron transfer activity"/>
    <property type="evidence" value="ECO:0007669"/>
    <property type="project" value="InterPro"/>
</dbReference>
<evidence type="ECO:0000256" key="3">
    <source>
        <dbReference type="ARBA" id="ARBA00022692"/>
    </source>
</evidence>
<comment type="caution">
    <text evidence="8">The sequence shown here is derived from an EMBL/GenBank/DDBJ whole genome shotgun (WGS) entry which is preliminary data.</text>
</comment>
<dbReference type="SUPFAM" id="SSF81342">
    <property type="entry name" value="Transmembrane di-heme cytochromes"/>
    <property type="match status" value="1"/>
</dbReference>
<dbReference type="GO" id="GO:0005886">
    <property type="term" value="C:plasma membrane"/>
    <property type="evidence" value="ECO:0007669"/>
    <property type="project" value="UniProtKB-SubCell"/>
</dbReference>
<dbReference type="RefSeq" id="WP_111872078.1">
    <property type="nucleotide sequence ID" value="NZ_QLYX01000024.1"/>
</dbReference>
<keyword evidence="5 6" id="KW-0472">Membrane</keyword>
<keyword evidence="2" id="KW-1003">Cell membrane</keyword>